<sequence>MNTQALPPPLLRAPHRIAFLFGMLLALLLFAAWFAELASRLGSHPILPAVPAVMAHGFLMLYGIFPLFMTGFIFTAGPRWLGVPAPSRRAYLSVPALLAGGLLLWLAGLGLGRDWLLAGQLLYSAGFAGLTLTFGQLIRRSQQANRLHAWMVLCGFVLGFAGLLAGLYWLCSGNASGWLLMRDLALWGFLLPVFLTVCHRMLPFFTVSAMPEIPAWKPDWLLWALLAGSWLHGLLSIAGWTTLLADLPFCLLLTYTCQRWQGWRTGKVKLLCMLHLSFAWLPLAFLLYSLAGLLPVSLGLAPLHAVTTGFFISMVIAFVSRVSLGHAGQPLQAPAWLWRLYLAVHGMALLRVATDCLPAGWAASLYALSACACLLLLLGWSLRFVRLYLQARSDGQPG</sequence>
<feature type="transmembrane region" description="Helical" evidence="1">
    <location>
        <begin position="303"/>
        <end position="324"/>
    </location>
</feature>
<organism evidence="2 3">
    <name type="scientific">Aquitalea magnusonii</name>
    <dbReference type="NCBI Taxonomy" id="332411"/>
    <lineage>
        <taxon>Bacteria</taxon>
        <taxon>Pseudomonadati</taxon>
        <taxon>Pseudomonadota</taxon>
        <taxon>Betaproteobacteria</taxon>
        <taxon>Neisseriales</taxon>
        <taxon>Chromobacteriaceae</taxon>
        <taxon>Aquitalea</taxon>
    </lineage>
</organism>
<proteinExistence type="predicted"/>
<feature type="transmembrane region" description="Helical" evidence="1">
    <location>
        <begin position="115"/>
        <end position="135"/>
    </location>
</feature>
<protein>
    <submittedName>
        <fullName evidence="2">Protein NnrS</fullName>
    </submittedName>
</protein>
<dbReference type="EMBL" id="AP018823">
    <property type="protein sequence ID" value="BBF86376.1"/>
    <property type="molecule type" value="Genomic_DNA"/>
</dbReference>
<accession>A0A3G9GMB1</accession>
<reference evidence="3" key="1">
    <citation type="journal article" date="2017" name="Biotechnol. Biofuels">
        <title>Evaluation of environmental bacterial communities as a factor affecting the growth of duckweed Lemna minor.</title>
        <authorList>
            <person name="Ishizawa H."/>
            <person name="Kuroda M."/>
            <person name="Morikawa M."/>
            <person name="Ike M."/>
        </authorList>
    </citation>
    <scope>NUCLEOTIDE SEQUENCE [LARGE SCALE GENOMIC DNA]</scope>
    <source>
        <strain evidence="3">H3</strain>
    </source>
</reference>
<feature type="transmembrane region" description="Helical" evidence="1">
    <location>
        <begin position="90"/>
        <end position="109"/>
    </location>
</feature>
<name>A0A3G9GMB1_9NEIS</name>
<keyword evidence="1" id="KW-1133">Transmembrane helix</keyword>
<dbReference type="STRING" id="332411.VI06_07895"/>
<feature type="transmembrane region" description="Helical" evidence="1">
    <location>
        <begin position="55"/>
        <end position="78"/>
    </location>
</feature>
<dbReference type="KEGG" id="amah:DLM_2775"/>
<feature type="transmembrane region" description="Helical" evidence="1">
    <location>
        <begin position="268"/>
        <end position="291"/>
    </location>
</feature>
<dbReference type="InterPro" id="IPR010266">
    <property type="entry name" value="NnrS"/>
</dbReference>
<dbReference type="AlphaFoldDB" id="A0A3G9GMB1"/>
<keyword evidence="3" id="KW-1185">Reference proteome</keyword>
<keyword evidence="1" id="KW-0472">Membrane</keyword>
<feature type="transmembrane region" description="Helical" evidence="1">
    <location>
        <begin position="359"/>
        <end position="382"/>
    </location>
</feature>
<reference evidence="2 3" key="2">
    <citation type="journal article" date="2017" name="Genome Announc.">
        <title>Draft genome sequence of Aquitalea magnusonii strain H3, a plant growth-promoting bacterium of duckweed Lemna minor.</title>
        <authorList>
            <person name="Ishizawa H."/>
            <person name="Kuroda M."/>
            <person name="Ike M."/>
        </authorList>
    </citation>
    <scope>NUCLEOTIDE SEQUENCE [LARGE SCALE GENOMIC DNA]</scope>
    <source>
        <strain evidence="2 3">H3</strain>
    </source>
</reference>
<dbReference type="OrthoDB" id="9770040at2"/>
<gene>
    <name evidence="2" type="ORF">DLM_2775</name>
</gene>
<feature type="transmembrane region" description="Helical" evidence="1">
    <location>
        <begin position="17"/>
        <end position="35"/>
    </location>
</feature>
<dbReference type="Pfam" id="PF05940">
    <property type="entry name" value="NnrS"/>
    <property type="match status" value="1"/>
</dbReference>
<feature type="transmembrane region" description="Helical" evidence="1">
    <location>
        <begin position="214"/>
        <end position="231"/>
    </location>
</feature>
<dbReference type="Proteomes" id="UP000198290">
    <property type="component" value="Chromosome"/>
</dbReference>
<evidence type="ECO:0000313" key="3">
    <source>
        <dbReference type="Proteomes" id="UP000198290"/>
    </source>
</evidence>
<feature type="transmembrane region" description="Helical" evidence="1">
    <location>
        <begin position="147"/>
        <end position="169"/>
    </location>
</feature>
<reference evidence="3" key="3">
    <citation type="journal article" date="2017" name="Plant Physiol. Biochem.">
        <title>Differential oxidative and antioxidative response of duckweed Lemna minor toward plant growth promoting/inhibiting bacteria.</title>
        <authorList>
            <person name="Ishizawa H."/>
            <person name="Kuroda M."/>
            <person name="Morikawa M."/>
            <person name="Ike M."/>
        </authorList>
    </citation>
    <scope>NUCLEOTIDE SEQUENCE [LARGE SCALE GENOMIC DNA]</scope>
    <source>
        <strain evidence="3">H3</strain>
    </source>
</reference>
<evidence type="ECO:0000313" key="2">
    <source>
        <dbReference type="EMBL" id="BBF86376.1"/>
    </source>
</evidence>
<feature type="transmembrane region" description="Helical" evidence="1">
    <location>
        <begin position="184"/>
        <end position="202"/>
    </location>
</feature>
<evidence type="ECO:0000256" key="1">
    <source>
        <dbReference type="SAM" id="Phobius"/>
    </source>
</evidence>
<dbReference type="RefSeq" id="WP_089084589.1">
    <property type="nucleotide sequence ID" value="NZ_AP018823.1"/>
</dbReference>
<keyword evidence="1" id="KW-0812">Transmembrane</keyword>